<evidence type="ECO:0008006" key="4">
    <source>
        <dbReference type="Google" id="ProtNLM"/>
    </source>
</evidence>
<feature type="compositionally biased region" description="Polar residues" evidence="1">
    <location>
        <begin position="50"/>
        <end position="68"/>
    </location>
</feature>
<accession>A0A221JXH5</accession>
<keyword evidence="3" id="KW-1185">Reference proteome</keyword>
<evidence type="ECO:0000256" key="1">
    <source>
        <dbReference type="SAM" id="MobiDB-lite"/>
    </source>
</evidence>
<sequence>MKIYLMVAAVGALAACQPVVPDSAAGVGNPGRGVGFNTTTATAVPAAPGVSSQPLGGTAPATTSSANGSFDPDLLAASLDEDERAAAANSGREVVNASPSNPAPAAVSNPGISDENDFDAVAARQTIASDKARIAENRAQYEVVQPTALPSRSDAGGPNVVEYALQTRHPRGTKIHPRLGFGGQSKMARNCAVYTNDDEAQTDFLARGGPKRDRKGLDPDGDGYACGWDPTPYRRAAAN</sequence>
<proteinExistence type="predicted"/>
<dbReference type="STRING" id="1402135.SAMN05444149_103752"/>
<reference evidence="2 3" key="1">
    <citation type="submission" date="2017-07" db="EMBL/GenBank/DDBJ databases">
        <title>Genome Sequence of Sulfitobacter pseudonitzschiae Strain SMR1 Isolated from a culture of the Diatom Skeletonema marinoi.</title>
        <authorList>
            <person name="Topel M."/>
            <person name="Pinder M.I.M."/>
            <person name="Johansson O.N."/>
            <person name="Kourtchenko O."/>
            <person name="Godhe A."/>
            <person name="Clarke A.K."/>
        </authorList>
    </citation>
    <scope>NUCLEOTIDE SEQUENCE [LARGE SCALE GENOMIC DNA]</scope>
    <source>
        <strain evidence="2 3">SMR1</strain>
    </source>
</reference>
<dbReference type="EMBL" id="CP022415">
    <property type="protein sequence ID" value="ASM71451.1"/>
    <property type="molecule type" value="Genomic_DNA"/>
</dbReference>
<dbReference type="AlphaFoldDB" id="A0A221JXH5"/>
<protein>
    <recommendedName>
        <fullName evidence="4">Excalibur calcium-binding domain-containing protein</fullName>
    </recommendedName>
</protein>
<dbReference type="PROSITE" id="PS51257">
    <property type="entry name" value="PROKAR_LIPOPROTEIN"/>
    <property type="match status" value="1"/>
</dbReference>
<evidence type="ECO:0000313" key="3">
    <source>
        <dbReference type="Proteomes" id="UP000199754"/>
    </source>
</evidence>
<feature type="compositionally biased region" description="Low complexity" evidence="1">
    <location>
        <begin position="94"/>
        <end position="110"/>
    </location>
</feature>
<feature type="region of interest" description="Disordered" evidence="1">
    <location>
        <begin position="201"/>
        <end position="239"/>
    </location>
</feature>
<dbReference type="OrthoDB" id="7951357at2"/>
<feature type="region of interest" description="Disordered" evidence="1">
    <location>
        <begin position="45"/>
        <end position="113"/>
    </location>
</feature>
<evidence type="ECO:0000313" key="2">
    <source>
        <dbReference type="EMBL" id="ASM71451.1"/>
    </source>
</evidence>
<organism evidence="2 3">
    <name type="scientific">Pseudosulfitobacter pseudonitzschiae</name>
    <dbReference type="NCBI Taxonomy" id="1402135"/>
    <lineage>
        <taxon>Bacteria</taxon>
        <taxon>Pseudomonadati</taxon>
        <taxon>Pseudomonadota</taxon>
        <taxon>Alphaproteobacteria</taxon>
        <taxon>Rhodobacterales</taxon>
        <taxon>Roseobacteraceae</taxon>
        <taxon>Pseudosulfitobacter</taxon>
    </lineage>
</organism>
<name>A0A221JXH5_9RHOB</name>
<gene>
    <name evidence="2" type="ORF">SULPSESMR1_00618</name>
</gene>
<dbReference type="RefSeq" id="WP_089422105.1">
    <property type="nucleotide sequence ID" value="NZ_CP022415.1"/>
</dbReference>
<dbReference type="KEGG" id="spse:SULPSESMR1_00618"/>
<dbReference type="Proteomes" id="UP000199754">
    <property type="component" value="Chromosome"/>
</dbReference>